<evidence type="ECO:0000256" key="19">
    <source>
        <dbReference type="PROSITE-ProRule" id="PRU00471"/>
    </source>
</evidence>
<evidence type="ECO:0000256" key="20">
    <source>
        <dbReference type="SAM" id="Coils"/>
    </source>
</evidence>
<evidence type="ECO:0000313" key="22">
    <source>
        <dbReference type="EMBL" id="AQK52838.1"/>
    </source>
</evidence>
<comment type="similarity">
    <text evidence="4">Belongs to the SMC family. RAD50 subfamily.</text>
</comment>
<feature type="coiled-coil region" evidence="20">
    <location>
        <begin position="229"/>
        <end position="392"/>
    </location>
</feature>
<evidence type="ECO:0000256" key="14">
    <source>
        <dbReference type="ARBA" id="ARBA00023054"/>
    </source>
</evidence>
<keyword evidence="16" id="KW-0539">Nucleus</keyword>
<evidence type="ECO:0000256" key="4">
    <source>
        <dbReference type="ARBA" id="ARBA00009439"/>
    </source>
</evidence>
<evidence type="ECO:0000256" key="16">
    <source>
        <dbReference type="ARBA" id="ARBA00023242"/>
    </source>
</evidence>
<feature type="coiled-coil region" evidence="20">
    <location>
        <begin position="16"/>
        <end position="43"/>
    </location>
</feature>
<proteinExistence type="inferred from homology"/>
<evidence type="ECO:0000256" key="1">
    <source>
        <dbReference type="ARBA" id="ARBA00001947"/>
    </source>
</evidence>
<evidence type="ECO:0000256" key="2">
    <source>
        <dbReference type="ARBA" id="ARBA00004123"/>
    </source>
</evidence>
<keyword evidence="17" id="KW-0469">Meiosis</keyword>
<keyword evidence="7 19" id="KW-0479">Metal-binding</keyword>
<evidence type="ECO:0000256" key="6">
    <source>
        <dbReference type="ARBA" id="ARBA00022454"/>
    </source>
</evidence>
<organism evidence="22">
    <name type="scientific">Zea mays</name>
    <name type="common">Maize</name>
    <dbReference type="NCBI Taxonomy" id="4577"/>
    <lineage>
        <taxon>Eukaryota</taxon>
        <taxon>Viridiplantae</taxon>
        <taxon>Streptophyta</taxon>
        <taxon>Embryophyta</taxon>
        <taxon>Tracheophyta</taxon>
        <taxon>Spermatophyta</taxon>
        <taxon>Magnoliopsida</taxon>
        <taxon>Liliopsida</taxon>
        <taxon>Poales</taxon>
        <taxon>Poaceae</taxon>
        <taxon>PACMAD clade</taxon>
        <taxon>Panicoideae</taxon>
        <taxon>Andropogonodae</taxon>
        <taxon>Andropogoneae</taxon>
        <taxon>Tripsacinae</taxon>
        <taxon>Zea</taxon>
    </lineage>
</organism>
<evidence type="ECO:0000256" key="18">
    <source>
        <dbReference type="ARBA" id="ARBA00049360"/>
    </source>
</evidence>
<accession>A0A1D6Q2N1</accession>
<evidence type="ECO:0000256" key="15">
    <source>
        <dbReference type="ARBA" id="ARBA00023204"/>
    </source>
</evidence>
<feature type="binding site" evidence="19">
    <location>
        <position position="116"/>
    </location>
    <ligand>
        <name>Zn(2+)</name>
        <dbReference type="ChEBI" id="CHEBI:29105"/>
    </ligand>
</feature>
<keyword evidence="15" id="KW-0234">DNA repair</keyword>
<dbReference type="GO" id="GO:0000722">
    <property type="term" value="P:telomere maintenance via recombination"/>
    <property type="evidence" value="ECO:0007669"/>
    <property type="project" value="UniProtKB-ARBA"/>
</dbReference>
<dbReference type="InterPro" id="IPR027417">
    <property type="entry name" value="P-loop_NTPase"/>
</dbReference>
<dbReference type="GO" id="GO:0005524">
    <property type="term" value="F:ATP binding"/>
    <property type="evidence" value="ECO:0007669"/>
    <property type="project" value="UniProtKB-KW"/>
</dbReference>
<dbReference type="InterPro" id="IPR013134">
    <property type="entry name" value="Zn_hook_RAD50"/>
</dbReference>
<evidence type="ECO:0000256" key="12">
    <source>
        <dbReference type="ARBA" id="ARBA00022840"/>
    </source>
</evidence>
<keyword evidence="12" id="KW-0067">ATP-binding</keyword>
<dbReference type="GO" id="GO:0006302">
    <property type="term" value="P:double-strand break repair"/>
    <property type="evidence" value="ECO:0007669"/>
    <property type="project" value="UniProtKB-ARBA"/>
</dbReference>
<evidence type="ECO:0000256" key="10">
    <source>
        <dbReference type="ARBA" id="ARBA00022801"/>
    </source>
</evidence>
<dbReference type="Gene3D" id="3.40.50.300">
    <property type="entry name" value="P-loop containing nucleotide triphosphate hydrolases"/>
    <property type="match status" value="1"/>
</dbReference>
<keyword evidence="6" id="KW-0158">Chromosome</keyword>
<evidence type="ECO:0000256" key="5">
    <source>
        <dbReference type="ARBA" id="ARBA00017893"/>
    </source>
</evidence>
<dbReference type="FunFam" id="3.40.50.300:FF:000593">
    <property type="entry name" value="DNA repair protein RAD50"/>
    <property type="match status" value="1"/>
</dbReference>
<dbReference type="Pfam" id="PF13558">
    <property type="entry name" value="SbcC_Walker_B"/>
    <property type="match status" value="1"/>
</dbReference>
<dbReference type="GO" id="GO:0051321">
    <property type="term" value="P:meiotic cell cycle"/>
    <property type="evidence" value="ECO:0007669"/>
    <property type="project" value="UniProtKB-KW"/>
</dbReference>
<name>A0A1D6Q2N1_MAIZE</name>
<keyword evidence="9" id="KW-0227">DNA damage</keyword>
<evidence type="ECO:0000259" key="21">
    <source>
        <dbReference type="PROSITE" id="PS51131"/>
    </source>
</evidence>
<keyword evidence="8" id="KW-0547">Nucleotide-binding</keyword>
<keyword evidence="13" id="KW-0460">Magnesium</keyword>
<dbReference type="ExpressionAtlas" id="A0A1D6Q2N1">
    <property type="expression patterns" value="baseline and differential"/>
</dbReference>
<feature type="domain" description="Zinc-hook" evidence="21">
    <location>
        <begin position="69"/>
        <end position="168"/>
    </location>
</feature>
<evidence type="ECO:0000256" key="7">
    <source>
        <dbReference type="ARBA" id="ARBA00022723"/>
    </source>
</evidence>
<sequence>MKKEINQAFWPVDKEYNELRSKSQEAEQELKFTHSKVTDAREQLTKLRRDMDAKRRFLDSKLQSILQISANVDMFPKVLQDAMNKRDEQKRLENFANGMREMLAPFEHLARKNHVCPCCERAFTPDEEDEFVKKQRMQNSSTAERSKALAMESSNAEALFQQLDKLRTIYDAYVKLVEETIPLAEKNLNQHLADESQKAQAFDDLLGVLAHVQMDRDAVEALLQPTDTIDRHVHEIQQLVKEVEDLEYALDSSGRGVKSLEEIQLELNFLQRTRDTLIVEVDDLRDQHRMLNEDMSSAQVRWHNAREEKVKASSILERFQKSEEELVLLAEEKEQLIVEKKLLEESLDPLSKEKESLLQEYNALKQKLDEEYHQLAERKREFQQELDALGRLSMKIKGYLDSKKNEKLKELQGRHVLCHSQLQSCMAKQQRISAELNKSKELLQGQGQLKRNIDDNLKYRKTKADVEQLTRDIESLEERLLSIGSLSAIEADLKRHSQEKERLNSEFNRWQGTLSVYQSNISKHKQELKLSQYKDIEKRYTNQFLQLKTTEMANKDLDRYYTALDKALMRFHSMKMEEINKIIKELWQQTYRGQDIDYISINSDSEGAGTRSYSYRVVMQTGDAELEMRGRCSAGQKVLASLIIRLALAETFCLNCGILALDEPTTNLDGPNAESLAAALLRIMEARKGQENFQLIVITHDERFAHLIGQRQLAEKYYRVSKDEK</sequence>
<comment type="subcellular location">
    <subcellularLocation>
        <location evidence="3">Chromosome</location>
    </subcellularLocation>
    <subcellularLocation>
        <location evidence="2">Nucleus</location>
    </subcellularLocation>
</comment>
<keyword evidence="11 19" id="KW-0862">Zinc</keyword>
<protein>
    <recommendedName>
        <fullName evidence="5">DNA repair protein RAD50</fullName>
    </recommendedName>
</protein>
<gene>
    <name evidence="22" type="ORF">ZEAMMB73_Zm00001d050612</name>
</gene>
<dbReference type="GO" id="GO:0005694">
    <property type="term" value="C:chromosome"/>
    <property type="evidence" value="ECO:0007669"/>
    <property type="project" value="UniProtKB-SubCell"/>
</dbReference>
<feature type="coiled-coil region" evidence="20">
    <location>
        <begin position="459"/>
        <end position="513"/>
    </location>
</feature>
<comment type="catalytic activity">
    <reaction evidence="18">
        <text>ATP + H2O = ADP + phosphate + H(+)</text>
        <dbReference type="Rhea" id="RHEA:13065"/>
        <dbReference type="ChEBI" id="CHEBI:15377"/>
        <dbReference type="ChEBI" id="CHEBI:15378"/>
        <dbReference type="ChEBI" id="CHEBI:30616"/>
        <dbReference type="ChEBI" id="CHEBI:43474"/>
        <dbReference type="ChEBI" id="CHEBI:456216"/>
    </reaction>
</comment>
<comment type="cofactor">
    <cofactor evidence="1">
        <name>Zn(2+)</name>
        <dbReference type="ChEBI" id="CHEBI:29105"/>
    </cofactor>
</comment>
<dbReference type="PANTHER" id="PTHR18867:SF12">
    <property type="entry name" value="DNA REPAIR PROTEIN RAD50"/>
    <property type="match status" value="1"/>
</dbReference>
<keyword evidence="10" id="KW-0378">Hydrolase</keyword>
<evidence type="ECO:0000256" key="3">
    <source>
        <dbReference type="ARBA" id="ARBA00004286"/>
    </source>
</evidence>
<evidence type="ECO:0000256" key="11">
    <source>
        <dbReference type="ARBA" id="ARBA00022833"/>
    </source>
</evidence>
<keyword evidence="14 20" id="KW-0175">Coiled coil</keyword>
<feature type="binding site" evidence="19">
    <location>
        <position position="119"/>
    </location>
    <ligand>
        <name>Zn(2+)</name>
        <dbReference type="ChEBI" id="CHEBI:29105"/>
    </ligand>
</feature>
<evidence type="ECO:0000256" key="13">
    <source>
        <dbReference type="ARBA" id="ARBA00022842"/>
    </source>
</evidence>
<dbReference type="PANTHER" id="PTHR18867">
    <property type="entry name" value="RAD50"/>
    <property type="match status" value="1"/>
</dbReference>
<dbReference type="EMBL" id="CM000780">
    <property type="protein sequence ID" value="AQK52838.1"/>
    <property type="molecule type" value="Genomic_DNA"/>
</dbReference>
<dbReference type="GO" id="GO:0046872">
    <property type="term" value="F:metal ion binding"/>
    <property type="evidence" value="ECO:0007669"/>
    <property type="project" value="UniProtKB-UniRule"/>
</dbReference>
<evidence type="ECO:0000256" key="9">
    <source>
        <dbReference type="ARBA" id="ARBA00022763"/>
    </source>
</evidence>
<dbReference type="GO" id="GO:0030870">
    <property type="term" value="C:Mre11 complex"/>
    <property type="evidence" value="ECO:0007669"/>
    <property type="project" value="UniProtKB-ARBA"/>
</dbReference>
<evidence type="ECO:0000256" key="17">
    <source>
        <dbReference type="ARBA" id="ARBA00023254"/>
    </source>
</evidence>
<evidence type="ECO:0000256" key="8">
    <source>
        <dbReference type="ARBA" id="ARBA00022741"/>
    </source>
</evidence>
<dbReference type="GO" id="GO:0016787">
    <property type="term" value="F:hydrolase activity"/>
    <property type="evidence" value="ECO:0007669"/>
    <property type="project" value="UniProtKB-KW"/>
</dbReference>
<dbReference type="SUPFAM" id="SSF52540">
    <property type="entry name" value="P-loop containing nucleoside triphosphate hydrolases"/>
    <property type="match status" value="1"/>
</dbReference>
<dbReference type="PROSITE" id="PS51131">
    <property type="entry name" value="ZN_HOOK"/>
    <property type="match status" value="1"/>
</dbReference>
<dbReference type="AlphaFoldDB" id="A0A1D6Q2N1"/>
<dbReference type="OMA" id="FSDYYYR"/>
<reference evidence="22" key="1">
    <citation type="submission" date="2015-12" db="EMBL/GenBank/DDBJ databases">
        <title>Update maize B73 reference genome by single molecule sequencing technologies.</title>
        <authorList>
            <consortium name="Maize Genome Sequencing Project"/>
            <person name="Ware D."/>
        </authorList>
    </citation>
    <scope>NUCLEOTIDE SEQUENCE</scope>
    <source>
        <tissue evidence="22">Seedling</tissue>
    </source>
</reference>